<dbReference type="PANTHER" id="PTHR31616:SF0">
    <property type="entry name" value="GLUCAN 1,4-ALPHA-GLUCOSIDASE"/>
    <property type="match status" value="1"/>
</dbReference>
<dbReference type="GO" id="GO:0004553">
    <property type="term" value="F:hydrolase activity, hydrolyzing O-glycosyl compounds"/>
    <property type="evidence" value="ECO:0007669"/>
    <property type="project" value="TreeGrafter"/>
</dbReference>
<dbReference type="GO" id="GO:0050103">
    <property type="term" value="F:dextrin dextranase activity"/>
    <property type="evidence" value="ECO:0007669"/>
    <property type="project" value="UniProtKB-EC"/>
</dbReference>
<dbReference type="InterPro" id="IPR011613">
    <property type="entry name" value="GH15-like"/>
</dbReference>
<gene>
    <name evidence="4" type="ORF">HKD20_12845</name>
</gene>
<dbReference type="Proteomes" id="UP000603665">
    <property type="component" value="Unassembled WGS sequence"/>
</dbReference>
<feature type="compositionally biased region" description="Polar residues" evidence="1">
    <location>
        <begin position="358"/>
        <end position="369"/>
    </location>
</feature>
<dbReference type="SMR" id="A0A0M5MSC0"/>
<protein>
    <submittedName>
        <fullName evidence="3">Dextran dextrinase</fullName>
        <ecNumber evidence="3">2.4.1.2</ecNumber>
    </submittedName>
</protein>
<evidence type="ECO:0000313" key="4">
    <source>
        <dbReference type="EMBL" id="MBF0857375.1"/>
    </source>
</evidence>
<dbReference type="GO" id="GO:0005975">
    <property type="term" value="P:carbohydrate metabolic process"/>
    <property type="evidence" value="ECO:0007669"/>
    <property type="project" value="InterPro"/>
</dbReference>
<dbReference type="Gene3D" id="1.50.10.10">
    <property type="match status" value="1"/>
</dbReference>
<evidence type="ECO:0000259" key="2">
    <source>
        <dbReference type="Pfam" id="PF00723"/>
    </source>
</evidence>
<feature type="region of interest" description="Disordered" evidence="1">
    <location>
        <begin position="358"/>
        <end position="381"/>
    </location>
</feature>
<accession>A0A0M5MSC0</accession>
<dbReference type="InterPro" id="IPR012341">
    <property type="entry name" value="6hp_glycosidase-like_sf"/>
</dbReference>
<dbReference type="RefSeq" id="WP_062268869.1">
    <property type="nucleotide sequence ID" value="NZ_BJNM01000056.1"/>
</dbReference>
<dbReference type="PANTHER" id="PTHR31616">
    <property type="entry name" value="TREHALASE"/>
    <property type="match status" value="1"/>
</dbReference>
<keyword evidence="3" id="KW-0808">Transferase</keyword>
<dbReference type="Gene3D" id="2.60.120.260">
    <property type="entry name" value="Galactose-binding domain-like"/>
    <property type="match status" value="1"/>
</dbReference>
<reference evidence="4" key="2">
    <citation type="submission" date="2020-04" db="EMBL/GenBank/DDBJ databases">
        <authorList>
            <person name="Sombolestani A."/>
        </authorList>
    </citation>
    <scope>NUCLEOTIDE SEQUENCE</scope>
    <source>
        <strain evidence="4">LMG1408</strain>
    </source>
</reference>
<keyword evidence="3" id="KW-0328">Glycosyltransferase</keyword>
<dbReference type="PATRIC" id="fig|442.9.peg.2661"/>
<dbReference type="SUPFAM" id="SSF48208">
    <property type="entry name" value="Six-hairpin glycosidases"/>
    <property type="match status" value="1"/>
</dbReference>
<organism evidence="3">
    <name type="scientific">Gluconobacter oxydans</name>
    <name type="common">Gluconobacter suboxydans</name>
    <dbReference type="NCBI Taxonomy" id="442"/>
    <lineage>
        <taxon>Bacteria</taxon>
        <taxon>Pseudomonadati</taxon>
        <taxon>Pseudomonadota</taxon>
        <taxon>Alphaproteobacteria</taxon>
        <taxon>Acetobacterales</taxon>
        <taxon>Acetobacteraceae</taxon>
        <taxon>Gluconobacter</taxon>
    </lineage>
</organism>
<dbReference type="BRENDA" id="2.4.1.2">
    <property type="organism ID" value="38"/>
</dbReference>
<name>A0A0M5MSC0_GLUOY</name>
<reference evidence="4" key="3">
    <citation type="submission" date="2023-10" db="EMBL/GenBank/DDBJ databases">
        <title>Description of novel Gluconobacter species.</title>
        <authorList>
            <person name="Cleenwerck I."/>
            <person name="Cnockaert M."/>
            <person name="Borremans W."/>
            <person name="Wieme A.D."/>
            <person name="De Vuyst L."/>
            <person name="Vandamme P."/>
        </authorList>
    </citation>
    <scope>NUCLEOTIDE SEQUENCE</scope>
    <source>
        <strain evidence="4">LMG1408</strain>
    </source>
</reference>
<dbReference type="Pfam" id="PF00723">
    <property type="entry name" value="Glyco_hydro_15"/>
    <property type="match status" value="1"/>
</dbReference>
<sequence length="1284" mass="133679">MADNSDEQFVASDYTLLGDATDDPNGMVDMPAGQEPATTNAVPSGVEYNFLAATAGYYTVSFAYQNTANAAAYEQLSINGQNEPGVVEFDQTSGASTGTAYASVYLKAGLNSVELNNQTTDETNGLTPVPEDQLQASPAFQIGTSTVAAGASPSQETSAQSLAISNQTDMQAFVQGESMAPKQQWTFGPSLSELHVGSNDELNQLDFNAVWFRNVTPGQQAETYSPYFKSNESFDANGVLHVNYGAYSPTGQALPVQIQATYANVPNENLIVENLSLTNQNASGTQPLVWDVMNATGINPGEVSSTTWDPTHNAWIVTEDQGSGKSPLYLAIGDYQVSNSTHAAGVDGVNVRGSYSLSSGASGNPSLNAPDQGVIGGFENNGTMVGSSSGASGTNLAVGTTDSDVTLNPGQTVDLSYYLSTATSLSQLDANLDKYTNTVGSTTSSTPMTDATGASAASSWTQQTATAWDDTLNQAYNLAGSTETSGQAATAASGQTLDPTSSAAAQSAYRSSLINILQAQSPEYGSFMASTNPSYEYKVWVRDSAATAIGLDDAGLTQPADKFWRWMASVEQNGMNATYSGNASGTFSTNYGEFDQNLPIGFVAPENDSQGLFLIGSYRHYEQMLSEGQTQQAQSFISDPTVRQALVNSANWIQENIGSNGLGPADYSIWEDMYGYHTFTQVTYAEGLNAASQLASAMGEGNQAQTWATGAETIKDAILRPTTASTPGLWNAQEGHFVEMINPNGTIDNTIDADTNIAAVFGLVSPTSIYATENAQAVENALTQDNFGLSRYQNETFYQSSQWSPGGTYEAQGISPSWPQMTAYDSIVSMDSGNTTQANNDLSWIEQSYDNGGTPPGESYDWARGQPIESTSSEPVTASWYVQDLLNSTGQTSTLMPAITGQAPTATPQTDVSVNTGTTGFGSYTLGLDSVGNSQAQDMIVGTGNTSATSVAMVRNEAAAGTPETIDNTNGVNDLLVFGNAGDTNVLAGQNSTTTIMNNAAGDHGTVEYTGATGASATILAGPLTEIQAAGTTNLIMGSQSDTTTSDAYITGGQYDSADQTNITTEGPAGQLDAIDNQGNAHTTLQVASPTDLLYTGRDTTLNLGTDGQKSTINSLGNDQIHMNGSNVNVASVTGGFDTFYGGTGTMTINASQSVGYTQETYIGSQTSGGSLTYTGGNAANQITLGDESSVAITAGAGAMNITANDSTGLWANLTNAASADLNFGSSLGNSMIYGFNGSTDSATMQGVTGTSFSGGNLMVSLADNHSITFFDVHTLQGMNIVGA</sequence>
<dbReference type="EMBL" id="LC008541">
    <property type="protein sequence ID" value="BAS29771.1"/>
    <property type="molecule type" value="Genomic_DNA"/>
</dbReference>
<reference evidence="3" key="1">
    <citation type="journal article" date="2015" name="Biochem. Biophys. Res. Commun.">
        <title>Extracellular and cell-associated forms of Gluconobacter oxydans dextran dextrinase change their localization depending on the cell growth.</title>
        <authorList>
            <person name="Sadahiro J."/>
            <person name="Mori H."/>
            <person name="Saburi W."/>
            <person name="Okuyama M."/>
            <person name="Kimura A."/>
        </authorList>
    </citation>
    <scope>NUCLEOTIDE SEQUENCE</scope>
    <source>
        <strain evidence="3">ATCC 11894</strain>
    </source>
</reference>
<feature type="domain" description="GH15-like" evidence="2">
    <location>
        <begin position="505"/>
        <end position="795"/>
    </location>
</feature>
<dbReference type="EC" id="2.4.1.2" evidence="3"/>
<evidence type="ECO:0000256" key="1">
    <source>
        <dbReference type="SAM" id="MobiDB-lite"/>
    </source>
</evidence>
<dbReference type="InterPro" id="IPR008928">
    <property type="entry name" value="6-hairpin_glycosidase_sf"/>
</dbReference>
<proteinExistence type="predicted"/>
<dbReference type="EMBL" id="JABCQL010000043">
    <property type="protein sequence ID" value="MBF0857375.1"/>
    <property type="molecule type" value="Genomic_DNA"/>
</dbReference>
<evidence type="ECO:0000313" key="3">
    <source>
        <dbReference type="EMBL" id="BAS29771.1"/>
    </source>
</evidence>